<evidence type="ECO:0000256" key="2">
    <source>
        <dbReference type="ARBA" id="ARBA00021915"/>
    </source>
</evidence>
<dbReference type="Proteomes" id="UP000595437">
    <property type="component" value="Chromosome 11"/>
</dbReference>
<dbReference type="Gene3D" id="3.40.50.11850">
    <property type="entry name" value="Diphthamide synthesis DPH1/DPH2 domain 2"/>
    <property type="match status" value="1"/>
</dbReference>
<gene>
    <name evidence="6" type="ORF">FKW44_016888</name>
</gene>
<keyword evidence="7" id="KW-1185">Reference proteome</keyword>
<evidence type="ECO:0000256" key="1">
    <source>
        <dbReference type="ARBA" id="ARBA00010173"/>
    </source>
</evidence>
<evidence type="ECO:0000256" key="3">
    <source>
        <dbReference type="ARBA" id="ARBA00031690"/>
    </source>
</evidence>
<name>A0A7T8H2S5_CALRO</name>
<dbReference type="GO" id="GO:0090560">
    <property type="term" value="F:2-(3-amino-3-carboxypropyl)histidine synthase activity"/>
    <property type="evidence" value="ECO:0007669"/>
    <property type="project" value="InterPro"/>
</dbReference>
<dbReference type="EMBL" id="CP045900">
    <property type="protein sequence ID" value="QQP42277.1"/>
    <property type="molecule type" value="Genomic_DNA"/>
</dbReference>
<evidence type="ECO:0000256" key="4">
    <source>
        <dbReference type="ARBA" id="ARBA00032574"/>
    </source>
</evidence>
<proteinExistence type="inferred from homology"/>
<evidence type="ECO:0000313" key="7">
    <source>
        <dbReference type="Proteomes" id="UP000595437"/>
    </source>
</evidence>
<dbReference type="AlphaFoldDB" id="A0A7T8H2S5"/>
<dbReference type="PANTHER" id="PTHR10762">
    <property type="entry name" value="DIPHTHAMIDE BIOSYNTHESIS PROTEIN"/>
    <property type="match status" value="1"/>
</dbReference>
<dbReference type="Pfam" id="PF01866">
    <property type="entry name" value="Diphthamide_syn"/>
    <property type="match status" value="1"/>
</dbReference>
<dbReference type="GO" id="GO:0017183">
    <property type="term" value="P:protein histidyl modification to diphthamide"/>
    <property type="evidence" value="ECO:0007669"/>
    <property type="project" value="InterPro"/>
</dbReference>
<comment type="similarity">
    <text evidence="1">Belongs to the DPH1/DPH2 family. DPH1 subfamily.</text>
</comment>
<evidence type="ECO:0000313" key="6">
    <source>
        <dbReference type="EMBL" id="QQP42277.1"/>
    </source>
</evidence>
<dbReference type="PANTHER" id="PTHR10762:SF1">
    <property type="entry name" value="2-(3-AMINO-3-CARBOXYPROPYL)HISTIDINE SYNTHASE SUBUNIT 1"/>
    <property type="match status" value="1"/>
</dbReference>
<sequence length="80" mass="8834">ARLAIVSTIQFSSTLHHVKSRLLEDGYENVYVPQSKPLSPGEILGCTSPKLKEFEALVYLGDGKFHLESAMIANPDIQAY</sequence>
<dbReference type="NCBIfam" id="TIGR00322">
    <property type="entry name" value="diphth2_R"/>
    <property type="match status" value="1"/>
</dbReference>
<feature type="non-terminal residue" evidence="6">
    <location>
        <position position="1"/>
    </location>
</feature>
<dbReference type="OrthoDB" id="1649088at2759"/>
<dbReference type="InterPro" id="IPR016435">
    <property type="entry name" value="DPH1/DPH2"/>
</dbReference>
<accession>A0A7T8H2S5</accession>
<evidence type="ECO:0000256" key="5">
    <source>
        <dbReference type="ARBA" id="ARBA00032789"/>
    </source>
</evidence>
<protein>
    <recommendedName>
        <fullName evidence="2">2-(3-amino-3-carboxypropyl)histidine synthase subunit 1</fullName>
    </recommendedName>
    <alternativeName>
        <fullName evidence="4">Diphthamide biosynthesis protein 1</fullName>
    </alternativeName>
    <alternativeName>
        <fullName evidence="5">Diphtheria toxin resistance protein 1</fullName>
    </alternativeName>
    <alternativeName>
        <fullName evidence="3">S-adenosyl-L-methionine:L-histidine 3-amino-3-carboxypropyltransferase 1</fullName>
    </alternativeName>
</protein>
<feature type="non-terminal residue" evidence="6">
    <location>
        <position position="80"/>
    </location>
</feature>
<dbReference type="InterPro" id="IPR042264">
    <property type="entry name" value="DPH1/DPH2_2"/>
</dbReference>
<organism evidence="6 7">
    <name type="scientific">Caligus rogercresseyi</name>
    <name type="common">Sea louse</name>
    <dbReference type="NCBI Taxonomy" id="217165"/>
    <lineage>
        <taxon>Eukaryota</taxon>
        <taxon>Metazoa</taxon>
        <taxon>Ecdysozoa</taxon>
        <taxon>Arthropoda</taxon>
        <taxon>Crustacea</taxon>
        <taxon>Multicrustacea</taxon>
        <taxon>Hexanauplia</taxon>
        <taxon>Copepoda</taxon>
        <taxon>Siphonostomatoida</taxon>
        <taxon>Caligidae</taxon>
        <taxon>Caligus</taxon>
    </lineage>
</organism>
<reference evidence="7" key="1">
    <citation type="submission" date="2021-01" db="EMBL/GenBank/DDBJ databases">
        <title>Caligus Genome Assembly.</title>
        <authorList>
            <person name="Gallardo-Escarate C."/>
        </authorList>
    </citation>
    <scope>NUCLEOTIDE SEQUENCE [LARGE SCALE GENOMIC DNA]</scope>
</reference>